<keyword evidence="2" id="KW-1185">Reference proteome</keyword>
<evidence type="ECO:0000313" key="1">
    <source>
        <dbReference type="EMBL" id="SKC09488.1"/>
    </source>
</evidence>
<reference evidence="1 2" key="1">
    <citation type="submission" date="2017-02" db="EMBL/GenBank/DDBJ databases">
        <authorList>
            <person name="Peterson S.W."/>
        </authorList>
    </citation>
    <scope>NUCLEOTIDE SEQUENCE [LARGE SCALE GENOMIC DNA]</scope>
    <source>
        <strain evidence="1 2">DSM 22323</strain>
    </source>
</reference>
<gene>
    <name evidence="1" type="ORF">SAMN05660477_02978</name>
</gene>
<dbReference type="AlphaFoldDB" id="A0A1T5GM93"/>
<sequence>MKTKFYVIATLMGVYTSSFAQKLSEIDTLHYSKMISKEEGKNFKTGMDIKYYIASDKNTYKIGDTLVLGAPTGEGQSAFSKKRHFEYLFYGKPAGVLLKGMRYVEEQYKDYKITIEKIQFNKGSMGLENYVFFYVKPLANTDFTVLDNYITVTMVDNAITKGEIKPLHTTRPLTREEAVELLKKKKEELDLEIITKEEFDKFREQLTPIIKGGK</sequence>
<dbReference type="EMBL" id="FUYZ01000013">
    <property type="protein sequence ID" value="SKC09488.1"/>
    <property type="molecule type" value="Genomic_DNA"/>
</dbReference>
<dbReference type="Proteomes" id="UP000191112">
    <property type="component" value="Unassembled WGS sequence"/>
</dbReference>
<accession>A0A1T5GM93</accession>
<name>A0A1T5GM93_9FLAO</name>
<protein>
    <submittedName>
        <fullName evidence="1">Uncharacterized protein</fullName>
    </submittedName>
</protein>
<evidence type="ECO:0000313" key="2">
    <source>
        <dbReference type="Proteomes" id="UP000191112"/>
    </source>
</evidence>
<dbReference type="RefSeq" id="WP_079668197.1">
    <property type="nucleotide sequence ID" value="NZ_FUYZ01000013.1"/>
</dbReference>
<proteinExistence type="predicted"/>
<organism evidence="1 2">
    <name type="scientific">Soonwooa buanensis</name>
    <dbReference type="NCBI Taxonomy" id="619805"/>
    <lineage>
        <taxon>Bacteria</taxon>
        <taxon>Pseudomonadati</taxon>
        <taxon>Bacteroidota</taxon>
        <taxon>Flavobacteriia</taxon>
        <taxon>Flavobacteriales</taxon>
        <taxon>Weeksellaceae</taxon>
        <taxon>Chryseobacterium group</taxon>
        <taxon>Soonwooa</taxon>
    </lineage>
</organism>
<dbReference type="OrthoDB" id="1239372at2"/>